<feature type="region of interest" description="Disordered" evidence="1">
    <location>
        <begin position="87"/>
        <end position="129"/>
    </location>
</feature>
<dbReference type="AlphaFoldDB" id="A0A8E2JCK5"/>
<sequence length="129" mass="15210">MYYTWEVYLGWRELFTEDASLIPTAHTTPLILRIMDRTSAYSDLAIVAVMEKLRLLEWDIVWLRGEVGWLRDEFSRFTGLRRLRDKDVDNGEEDSDEEDNDEEEAHDGENDEEEEEDAGYHDIDKGDGY</sequence>
<evidence type="ECO:0000313" key="3">
    <source>
        <dbReference type="Proteomes" id="UP000250266"/>
    </source>
</evidence>
<feature type="compositionally biased region" description="Acidic residues" evidence="1">
    <location>
        <begin position="90"/>
        <end position="117"/>
    </location>
</feature>
<keyword evidence="3" id="KW-1185">Reference proteome</keyword>
<organism evidence="2 3">
    <name type="scientific">Lepidopterella palustris CBS 459.81</name>
    <dbReference type="NCBI Taxonomy" id="1314670"/>
    <lineage>
        <taxon>Eukaryota</taxon>
        <taxon>Fungi</taxon>
        <taxon>Dikarya</taxon>
        <taxon>Ascomycota</taxon>
        <taxon>Pezizomycotina</taxon>
        <taxon>Dothideomycetes</taxon>
        <taxon>Pleosporomycetidae</taxon>
        <taxon>Mytilinidiales</taxon>
        <taxon>Argynnaceae</taxon>
        <taxon>Lepidopterella</taxon>
    </lineage>
</organism>
<feature type="compositionally biased region" description="Basic and acidic residues" evidence="1">
    <location>
        <begin position="118"/>
        <end position="129"/>
    </location>
</feature>
<evidence type="ECO:0000313" key="2">
    <source>
        <dbReference type="EMBL" id="OCK77447.1"/>
    </source>
</evidence>
<accession>A0A8E2JCK5</accession>
<name>A0A8E2JCK5_9PEZI</name>
<dbReference type="Proteomes" id="UP000250266">
    <property type="component" value="Unassembled WGS sequence"/>
</dbReference>
<dbReference type="EMBL" id="KV745127">
    <property type="protein sequence ID" value="OCK77447.1"/>
    <property type="molecule type" value="Genomic_DNA"/>
</dbReference>
<protein>
    <submittedName>
        <fullName evidence="2">Uncharacterized protein</fullName>
    </submittedName>
</protein>
<proteinExistence type="predicted"/>
<evidence type="ECO:0000256" key="1">
    <source>
        <dbReference type="SAM" id="MobiDB-lite"/>
    </source>
</evidence>
<reference evidence="2 3" key="1">
    <citation type="journal article" date="2016" name="Nat. Commun.">
        <title>Ectomycorrhizal ecology is imprinted in the genome of the dominant symbiotic fungus Cenococcum geophilum.</title>
        <authorList>
            <consortium name="DOE Joint Genome Institute"/>
            <person name="Peter M."/>
            <person name="Kohler A."/>
            <person name="Ohm R.A."/>
            <person name="Kuo A."/>
            <person name="Krutzmann J."/>
            <person name="Morin E."/>
            <person name="Arend M."/>
            <person name="Barry K.W."/>
            <person name="Binder M."/>
            <person name="Choi C."/>
            <person name="Clum A."/>
            <person name="Copeland A."/>
            <person name="Grisel N."/>
            <person name="Haridas S."/>
            <person name="Kipfer T."/>
            <person name="LaButti K."/>
            <person name="Lindquist E."/>
            <person name="Lipzen A."/>
            <person name="Maire R."/>
            <person name="Meier B."/>
            <person name="Mihaltcheva S."/>
            <person name="Molinier V."/>
            <person name="Murat C."/>
            <person name="Poggeler S."/>
            <person name="Quandt C.A."/>
            <person name="Sperisen C."/>
            <person name="Tritt A."/>
            <person name="Tisserant E."/>
            <person name="Crous P.W."/>
            <person name="Henrissat B."/>
            <person name="Nehls U."/>
            <person name="Egli S."/>
            <person name="Spatafora J.W."/>
            <person name="Grigoriev I.V."/>
            <person name="Martin F.M."/>
        </authorList>
    </citation>
    <scope>NUCLEOTIDE SEQUENCE [LARGE SCALE GENOMIC DNA]</scope>
    <source>
        <strain evidence="2 3">CBS 459.81</strain>
    </source>
</reference>
<gene>
    <name evidence="2" type="ORF">K432DRAFT_395585</name>
</gene>